<dbReference type="PANTHER" id="PTHR11954">
    <property type="entry name" value="D-DOPACHROME DECARBOXYLASE"/>
    <property type="match status" value="1"/>
</dbReference>
<dbReference type="SUPFAM" id="SSF55331">
    <property type="entry name" value="Tautomerase/MIF"/>
    <property type="match status" value="1"/>
</dbReference>
<comment type="similarity">
    <text evidence="2">Belongs to the MIF family.</text>
</comment>
<protein>
    <recommendedName>
        <fullName evidence="9">D-dopachrome decarboxylase</fullName>
        <ecNumber evidence="9">4.1.1.84</ecNumber>
    </recommendedName>
</protein>
<evidence type="ECO:0000256" key="4">
    <source>
        <dbReference type="ARBA" id="ARBA00022490"/>
    </source>
</evidence>
<dbReference type="GO" id="GO:0050178">
    <property type="term" value="F:phenylpyruvate tautomerase activity"/>
    <property type="evidence" value="ECO:0007669"/>
    <property type="project" value="TreeGrafter"/>
</dbReference>
<keyword evidence="5" id="KW-0007">Acetylation</keyword>
<dbReference type="InterPro" id="IPR001398">
    <property type="entry name" value="Macrophage_inhib_fac"/>
</dbReference>
<reference evidence="11" key="1">
    <citation type="submission" date="2022-11" db="UniProtKB">
        <authorList>
            <consortium name="WormBaseParasite"/>
        </authorList>
    </citation>
    <scope>IDENTIFICATION</scope>
</reference>
<evidence type="ECO:0000256" key="9">
    <source>
        <dbReference type="ARBA" id="ARBA00038884"/>
    </source>
</evidence>
<evidence type="ECO:0000256" key="7">
    <source>
        <dbReference type="ARBA" id="ARBA00023239"/>
    </source>
</evidence>
<comment type="function">
    <text evidence="8">Tautomerization of D-dopachrome with decarboxylation to give 5,6-dihydroxyindole (DHI).</text>
</comment>
<keyword evidence="7" id="KW-0456">Lyase</keyword>
<evidence type="ECO:0000313" key="10">
    <source>
        <dbReference type="Proteomes" id="UP000887540"/>
    </source>
</evidence>
<proteinExistence type="inferred from homology"/>
<keyword evidence="6" id="KW-0470">Melanin biosynthesis</keyword>
<evidence type="ECO:0000256" key="6">
    <source>
        <dbReference type="ARBA" id="ARBA00023101"/>
    </source>
</evidence>
<name>A0A914CXI0_9BILA</name>
<evidence type="ECO:0000256" key="2">
    <source>
        <dbReference type="ARBA" id="ARBA00005851"/>
    </source>
</evidence>
<dbReference type="GO" id="GO:0042438">
    <property type="term" value="P:melanin biosynthetic process"/>
    <property type="evidence" value="ECO:0007669"/>
    <property type="project" value="UniProtKB-KW"/>
</dbReference>
<dbReference type="EC" id="4.1.1.84" evidence="9"/>
<dbReference type="PANTHER" id="PTHR11954:SF22">
    <property type="entry name" value="D-DOPACHROME DECARBOXYLASE"/>
    <property type="match status" value="1"/>
</dbReference>
<evidence type="ECO:0000256" key="3">
    <source>
        <dbReference type="ARBA" id="ARBA00011233"/>
    </source>
</evidence>
<comment type="subcellular location">
    <subcellularLocation>
        <location evidence="1">Cytoplasm</location>
    </subcellularLocation>
</comment>
<dbReference type="Pfam" id="PF01187">
    <property type="entry name" value="MIF"/>
    <property type="match status" value="1"/>
</dbReference>
<dbReference type="GO" id="GO:0005737">
    <property type="term" value="C:cytoplasm"/>
    <property type="evidence" value="ECO:0007669"/>
    <property type="project" value="UniProtKB-SubCell"/>
</dbReference>
<evidence type="ECO:0000256" key="8">
    <source>
        <dbReference type="ARBA" id="ARBA00037460"/>
    </source>
</evidence>
<dbReference type="WBParaSite" id="ACRNAN_scaffold15964.g8419.t1">
    <property type="protein sequence ID" value="ACRNAN_scaffold15964.g8419.t1"/>
    <property type="gene ID" value="ACRNAN_scaffold15964.g8419"/>
</dbReference>
<comment type="subunit">
    <text evidence="3">Homotrimer.</text>
</comment>
<keyword evidence="10" id="KW-1185">Reference proteome</keyword>
<dbReference type="InterPro" id="IPR014347">
    <property type="entry name" value="Tautomerase/MIF_sf"/>
</dbReference>
<keyword evidence="4" id="KW-0963">Cytoplasm</keyword>
<accession>A0A914CXI0</accession>
<dbReference type="Proteomes" id="UP000887540">
    <property type="component" value="Unplaced"/>
</dbReference>
<dbReference type="AlphaFoldDB" id="A0A914CXI0"/>
<dbReference type="Gene3D" id="3.30.429.10">
    <property type="entry name" value="Macrophage Migration Inhibitory Factor"/>
    <property type="match status" value="1"/>
</dbReference>
<dbReference type="GO" id="GO:0033981">
    <property type="term" value="F:D-dopachrome decarboxylase activity"/>
    <property type="evidence" value="ECO:0007669"/>
    <property type="project" value="UniProtKB-EC"/>
</dbReference>
<evidence type="ECO:0000256" key="5">
    <source>
        <dbReference type="ARBA" id="ARBA00022990"/>
    </source>
</evidence>
<dbReference type="GO" id="GO:0005615">
    <property type="term" value="C:extracellular space"/>
    <property type="evidence" value="ECO:0007669"/>
    <property type="project" value="TreeGrafter"/>
</dbReference>
<sequence>MSREDKMPLATLTTNLPDEKFPSDFNKAFSEFLAVLFNKPAANFVLLVDPGRRFTIGGTTEPAVMLVIKSVGSYNETSNIEYSKKISDYVKETLGVGNDRCVIHFQAIEAYEVGKHGTTLKEFLKK</sequence>
<organism evidence="10 11">
    <name type="scientific">Acrobeloides nanus</name>
    <dbReference type="NCBI Taxonomy" id="290746"/>
    <lineage>
        <taxon>Eukaryota</taxon>
        <taxon>Metazoa</taxon>
        <taxon>Ecdysozoa</taxon>
        <taxon>Nematoda</taxon>
        <taxon>Chromadorea</taxon>
        <taxon>Rhabditida</taxon>
        <taxon>Tylenchina</taxon>
        <taxon>Cephalobomorpha</taxon>
        <taxon>Cephaloboidea</taxon>
        <taxon>Cephalobidae</taxon>
        <taxon>Acrobeloides</taxon>
    </lineage>
</organism>
<evidence type="ECO:0000313" key="11">
    <source>
        <dbReference type="WBParaSite" id="ACRNAN_scaffold15964.g8419.t1"/>
    </source>
</evidence>
<evidence type="ECO:0000256" key="1">
    <source>
        <dbReference type="ARBA" id="ARBA00004496"/>
    </source>
</evidence>